<accession>A0A382PBM3</accession>
<proteinExistence type="predicted"/>
<sequence length="63" mass="6399">MAAELCLGNDLAKSTFIASLAAAASVTASGAQTSYLTPQQLKNHPSLGEPYMSALNSTVNSPS</sequence>
<dbReference type="InterPro" id="IPR029056">
    <property type="entry name" value="Ribokinase-like"/>
</dbReference>
<protein>
    <submittedName>
        <fullName evidence="2">Uncharacterized protein</fullName>
    </submittedName>
</protein>
<evidence type="ECO:0000256" key="1">
    <source>
        <dbReference type="SAM" id="MobiDB-lite"/>
    </source>
</evidence>
<dbReference type="AlphaFoldDB" id="A0A382PBM3"/>
<name>A0A382PBM3_9ZZZZ</name>
<organism evidence="2">
    <name type="scientific">marine metagenome</name>
    <dbReference type="NCBI Taxonomy" id="408172"/>
    <lineage>
        <taxon>unclassified sequences</taxon>
        <taxon>metagenomes</taxon>
        <taxon>ecological metagenomes</taxon>
    </lineage>
</organism>
<feature type="region of interest" description="Disordered" evidence="1">
    <location>
        <begin position="40"/>
        <end position="63"/>
    </location>
</feature>
<reference evidence="2" key="1">
    <citation type="submission" date="2018-05" db="EMBL/GenBank/DDBJ databases">
        <authorList>
            <person name="Lanie J.A."/>
            <person name="Ng W.-L."/>
            <person name="Kazmierczak K.M."/>
            <person name="Andrzejewski T.M."/>
            <person name="Davidsen T.M."/>
            <person name="Wayne K.J."/>
            <person name="Tettelin H."/>
            <person name="Glass J.I."/>
            <person name="Rusch D."/>
            <person name="Podicherti R."/>
            <person name="Tsui H.-C.T."/>
            <person name="Winkler M.E."/>
        </authorList>
    </citation>
    <scope>NUCLEOTIDE SEQUENCE</scope>
</reference>
<dbReference type="Gene3D" id="3.40.1190.20">
    <property type="match status" value="1"/>
</dbReference>
<evidence type="ECO:0000313" key="2">
    <source>
        <dbReference type="EMBL" id="SVC70138.1"/>
    </source>
</evidence>
<gene>
    <name evidence="2" type="ORF">METZ01_LOCUS322992</name>
</gene>
<dbReference type="EMBL" id="UINC01105870">
    <property type="protein sequence ID" value="SVC70138.1"/>
    <property type="molecule type" value="Genomic_DNA"/>
</dbReference>
<feature type="non-terminal residue" evidence="2">
    <location>
        <position position="63"/>
    </location>
</feature>
<feature type="compositionally biased region" description="Polar residues" evidence="1">
    <location>
        <begin position="54"/>
        <end position="63"/>
    </location>
</feature>